<dbReference type="OrthoDB" id="9789029at2"/>
<keyword evidence="6" id="KW-0489">Methyltransferase</keyword>
<protein>
    <submittedName>
        <fullName evidence="6">Protein-S-isoprenylcysteine O-methyltransferase Ste14</fullName>
    </submittedName>
</protein>
<evidence type="ECO:0000256" key="3">
    <source>
        <dbReference type="ARBA" id="ARBA00022989"/>
    </source>
</evidence>
<evidence type="ECO:0000256" key="2">
    <source>
        <dbReference type="ARBA" id="ARBA00022692"/>
    </source>
</evidence>
<proteinExistence type="predicted"/>
<dbReference type="GO" id="GO:0032259">
    <property type="term" value="P:methylation"/>
    <property type="evidence" value="ECO:0007669"/>
    <property type="project" value="UniProtKB-KW"/>
</dbReference>
<feature type="transmembrane region" description="Helical" evidence="5">
    <location>
        <begin position="154"/>
        <end position="173"/>
    </location>
</feature>
<gene>
    <name evidence="6" type="ORF">BCL93_11534</name>
</gene>
<organism evidence="6 7">
    <name type="scientific">Onishia taeanensis</name>
    <dbReference type="NCBI Taxonomy" id="284577"/>
    <lineage>
        <taxon>Bacteria</taxon>
        <taxon>Pseudomonadati</taxon>
        <taxon>Pseudomonadota</taxon>
        <taxon>Gammaproteobacteria</taxon>
        <taxon>Oceanospirillales</taxon>
        <taxon>Halomonadaceae</taxon>
        <taxon>Onishia</taxon>
    </lineage>
</organism>
<feature type="transmembrane region" description="Helical" evidence="5">
    <location>
        <begin position="12"/>
        <end position="30"/>
    </location>
</feature>
<feature type="transmembrane region" description="Helical" evidence="5">
    <location>
        <begin position="42"/>
        <end position="69"/>
    </location>
</feature>
<evidence type="ECO:0000256" key="5">
    <source>
        <dbReference type="SAM" id="Phobius"/>
    </source>
</evidence>
<dbReference type="PANTHER" id="PTHR43847:SF1">
    <property type="entry name" value="BLL3993 PROTEIN"/>
    <property type="match status" value="1"/>
</dbReference>
<dbReference type="GO" id="GO:0012505">
    <property type="term" value="C:endomembrane system"/>
    <property type="evidence" value="ECO:0007669"/>
    <property type="project" value="UniProtKB-SubCell"/>
</dbReference>
<sequence>MNESINHTGAWGLALIVIVLVSWFFYRYFAPKNWREWAGAGAVQAFIIALYAEMYGFPLTIYLLVRFFGLDSEYVSASLWSTLVGLGETGMLVSMLLGYGLAFTGIGIFIQGWRQVYKARREDRLVTGGLYALVRHPQYTGLFIALFGEGVVHWPTLFSVGLFPLIVITYAWLAHREEQQMLAHFGDAYRAYQRRVPMFIPRWGQWRTLADGSRISHDEQAGRH</sequence>
<keyword evidence="6" id="KW-0808">Transferase</keyword>
<dbReference type="AlphaFoldDB" id="A0A328XPS5"/>
<dbReference type="Gene3D" id="1.20.120.1630">
    <property type="match status" value="1"/>
</dbReference>
<dbReference type="RefSeq" id="WP_112056318.1">
    <property type="nucleotide sequence ID" value="NZ_JABVXC010000004.1"/>
</dbReference>
<dbReference type="InterPro" id="IPR052527">
    <property type="entry name" value="Metal_cation-efflux_comp"/>
</dbReference>
<dbReference type="EMBL" id="QLSX01000015">
    <property type="protein sequence ID" value="RAR57359.1"/>
    <property type="molecule type" value="Genomic_DNA"/>
</dbReference>
<feature type="transmembrane region" description="Helical" evidence="5">
    <location>
        <begin position="125"/>
        <end position="148"/>
    </location>
</feature>
<dbReference type="Proteomes" id="UP000249700">
    <property type="component" value="Unassembled WGS sequence"/>
</dbReference>
<keyword evidence="4 5" id="KW-0472">Membrane</keyword>
<reference evidence="6 7" key="1">
    <citation type="submission" date="2018-06" db="EMBL/GenBank/DDBJ databases">
        <title>Comparative analysis of microorganisms from saline springs in Andes Mountain Range, Colombia.</title>
        <authorList>
            <person name="Rubin E."/>
        </authorList>
    </citation>
    <scope>NUCLEOTIDE SEQUENCE [LARGE SCALE GENOMIC DNA]</scope>
    <source>
        <strain evidence="6 7">USBA-857</strain>
    </source>
</reference>
<feature type="transmembrane region" description="Helical" evidence="5">
    <location>
        <begin position="89"/>
        <end position="113"/>
    </location>
</feature>
<evidence type="ECO:0000313" key="7">
    <source>
        <dbReference type="Proteomes" id="UP000249700"/>
    </source>
</evidence>
<evidence type="ECO:0000313" key="6">
    <source>
        <dbReference type="EMBL" id="RAR57359.1"/>
    </source>
</evidence>
<evidence type="ECO:0000256" key="4">
    <source>
        <dbReference type="ARBA" id="ARBA00023136"/>
    </source>
</evidence>
<dbReference type="PANTHER" id="PTHR43847">
    <property type="entry name" value="BLL3993 PROTEIN"/>
    <property type="match status" value="1"/>
</dbReference>
<name>A0A328XPS5_9GAMM</name>
<keyword evidence="2 5" id="KW-0812">Transmembrane</keyword>
<dbReference type="InterPro" id="IPR007318">
    <property type="entry name" value="Phopholipid_MeTrfase"/>
</dbReference>
<comment type="caution">
    <text evidence="6">The sequence shown here is derived from an EMBL/GenBank/DDBJ whole genome shotgun (WGS) entry which is preliminary data.</text>
</comment>
<accession>A0A328XPS5</accession>
<evidence type="ECO:0000256" key="1">
    <source>
        <dbReference type="ARBA" id="ARBA00004127"/>
    </source>
</evidence>
<dbReference type="GO" id="GO:0008168">
    <property type="term" value="F:methyltransferase activity"/>
    <property type="evidence" value="ECO:0007669"/>
    <property type="project" value="UniProtKB-KW"/>
</dbReference>
<comment type="subcellular location">
    <subcellularLocation>
        <location evidence="1">Endomembrane system</location>
        <topology evidence="1">Multi-pass membrane protein</topology>
    </subcellularLocation>
</comment>
<dbReference type="Pfam" id="PF04191">
    <property type="entry name" value="PEMT"/>
    <property type="match status" value="1"/>
</dbReference>
<keyword evidence="3 5" id="KW-1133">Transmembrane helix</keyword>